<comment type="caution">
    <text evidence="1">The sequence shown here is derived from an EMBL/GenBank/DDBJ whole genome shotgun (WGS) entry which is preliminary data.</text>
</comment>
<evidence type="ECO:0000313" key="2">
    <source>
        <dbReference type="Proteomes" id="UP000237441"/>
    </source>
</evidence>
<dbReference type="Proteomes" id="UP000237441">
    <property type="component" value="Unassembled WGS sequence"/>
</dbReference>
<protein>
    <recommendedName>
        <fullName evidence="3">F-box domain-containing protein</fullName>
    </recommendedName>
</protein>
<proteinExistence type="predicted"/>
<accession>A0A2S7YDN0</accession>
<evidence type="ECO:0000313" key="1">
    <source>
        <dbReference type="EMBL" id="PQK14124.1"/>
    </source>
</evidence>
<dbReference type="EMBL" id="JRHA01000004">
    <property type="protein sequence ID" value="PQK14124.1"/>
    <property type="molecule type" value="Genomic_DNA"/>
</dbReference>
<gene>
    <name evidence="1" type="ORF">BB8028_0004g10540</name>
</gene>
<evidence type="ECO:0008006" key="3">
    <source>
        <dbReference type="Google" id="ProtNLM"/>
    </source>
</evidence>
<reference evidence="1 2" key="1">
    <citation type="submission" date="2016-07" db="EMBL/GenBank/DDBJ databases">
        <title>Comparative genomics of the entomopathogenic fungus Beauveria bassiana.</title>
        <authorList>
            <person name="Valero Jimenez C.A."/>
            <person name="Zwaan B.J."/>
            <person name="Van Kan J.A."/>
            <person name="Takken W."/>
            <person name="Debets A.J."/>
            <person name="Schoustra S.E."/>
            <person name="Koenraadt C.J."/>
        </authorList>
    </citation>
    <scope>NUCLEOTIDE SEQUENCE [LARGE SCALE GENOMIC DNA]</scope>
    <source>
        <strain evidence="1 2">ARSEF 8028</strain>
    </source>
</reference>
<dbReference type="OrthoDB" id="3140657at2759"/>
<organism evidence="1 2">
    <name type="scientific">Beauveria bassiana</name>
    <name type="common">White muscardine disease fungus</name>
    <name type="synonym">Tritirachium shiotae</name>
    <dbReference type="NCBI Taxonomy" id="176275"/>
    <lineage>
        <taxon>Eukaryota</taxon>
        <taxon>Fungi</taxon>
        <taxon>Dikarya</taxon>
        <taxon>Ascomycota</taxon>
        <taxon>Pezizomycotina</taxon>
        <taxon>Sordariomycetes</taxon>
        <taxon>Hypocreomycetidae</taxon>
        <taxon>Hypocreales</taxon>
        <taxon>Cordycipitaceae</taxon>
        <taxon>Beauveria</taxon>
    </lineage>
</organism>
<dbReference type="PANTHER" id="PTHR42057">
    <property type="entry name" value="F-BOX DOMAIN PROTEIN (AFU_ORTHOLOGUE AFUA_4G00200)"/>
    <property type="match status" value="1"/>
</dbReference>
<sequence>MFDFPDRSDQREGRTVLVKFTAALACRRCLEQPSCPCSIKVGLAPCSGCTSFLICIHHGLSAPNTQHYSAMPIGLLSLSTELLTIIIAFVAETSPLRCLRLTCSRLAASAAPELFRSFVVRPRGLSVARFHALLDVASPYRPRTLVRRVVFEFNERRQGNYLEGWEPLFATLLGEWRAAVARLAELENVQHVCVRFRPNCLGIDFTGSGWRRDFPDGGIIGLRRNILIAVFEAIASMRQPLRSLSIENLLNFVDTALTDKPCFTEVITSIQELHISIAAEIDEDDPLNPTTLPPLPRFWPLFASVWLAPAAPRLSSLTIYSNIHFGAVPYWQDCFSSAASPDTVALAFPRLHSLALGRYTLAYEAQIDDFLVNATVLPELRRLTLDDCSIMSHLSVYESGERSPVHRKELRMIKIMSLGGEPRHIMASRLRWDTVFDRLREGLPSLKMFVFTRGPWQDDAAFSERDFNISQFLARRYLSYHEGVSPSQFIEPLPERYDDPADGYVKHYNEAFFYYDDRDALQRRDPIYDEVLNPPSNDLKVYRAELEAFNRLNEALFQRRQLS</sequence>
<name>A0A2S7YDN0_BEABA</name>
<dbReference type="PANTHER" id="PTHR42057:SF2">
    <property type="entry name" value="F-BOX DOMAIN PROTEIN (AFU_ORTHOLOGUE AFUA_4G00200)-RELATED"/>
    <property type="match status" value="1"/>
</dbReference>
<dbReference type="AlphaFoldDB" id="A0A2S7YDN0"/>